<dbReference type="EMBL" id="BMYQ01000012">
    <property type="protein sequence ID" value="GGW40222.1"/>
    <property type="molecule type" value="Genomic_DNA"/>
</dbReference>
<organism evidence="1 2">
    <name type="scientific">Gemmobacter lanyuensis</name>
    <dbReference type="NCBI Taxonomy" id="1054497"/>
    <lineage>
        <taxon>Bacteria</taxon>
        <taxon>Pseudomonadati</taxon>
        <taxon>Pseudomonadota</taxon>
        <taxon>Alphaproteobacteria</taxon>
        <taxon>Rhodobacterales</taxon>
        <taxon>Paracoccaceae</taxon>
        <taxon>Gemmobacter</taxon>
    </lineage>
</organism>
<dbReference type="Gene3D" id="3.30.10.10">
    <property type="entry name" value="Trypsin Inhibitor V, subunit A"/>
    <property type="match status" value="1"/>
</dbReference>
<evidence type="ECO:0008006" key="3">
    <source>
        <dbReference type="Google" id="ProtNLM"/>
    </source>
</evidence>
<comment type="caution">
    <text evidence="1">The sequence shown here is derived from an EMBL/GenBank/DDBJ whole genome shotgun (WGS) entry which is preliminary data.</text>
</comment>
<evidence type="ECO:0000313" key="2">
    <source>
        <dbReference type="Proteomes" id="UP000628984"/>
    </source>
</evidence>
<reference evidence="1" key="2">
    <citation type="submission" date="2020-09" db="EMBL/GenBank/DDBJ databases">
        <authorList>
            <person name="Sun Q."/>
            <person name="Kim S."/>
        </authorList>
    </citation>
    <scope>NUCLEOTIDE SEQUENCE</scope>
    <source>
        <strain evidence="1">KCTC 23714</strain>
    </source>
</reference>
<gene>
    <name evidence="1" type="ORF">GCM10011452_30620</name>
</gene>
<sequence length="89" mass="9052">MGAGLLAAGLLAGCVTVDPVNPAPGQVESCGASELQSLVGQDVGVISGIRFSQPLRVYKQGDPVTMDFNPARLNIETGPGDVILRVSCG</sequence>
<reference evidence="1" key="1">
    <citation type="journal article" date="2014" name="Int. J. Syst. Evol. Microbiol.">
        <title>Complete genome sequence of Corynebacterium casei LMG S-19264T (=DSM 44701T), isolated from a smear-ripened cheese.</title>
        <authorList>
            <consortium name="US DOE Joint Genome Institute (JGI-PGF)"/>
            <person name="Walter F."/>
            <person name="Albersmeier A."/>
            <person name="Kalinowski J."/>
            <person name="Ruckert C."/>
        </authorList>
    </citation>
    <scope>NUCLEOTIDE SEQUENCE</scope>
    <source>
        <strain evidence="1">KCTC 23714</strain>
    </source>
</reference>
<dbReference type="AlphaFoldDB" id="A0A918IZZ7"/>
<protein>
    <recommendedName>
        <fullName evidence="3">Peptidase inhibitor I78 family protein</fullName>
    </recommendedName>
</protein>
<accession>A0A918IZZ7</accession>
<keyword evidence="2" id="KW-1185">Reference proteome</keyword>
<name>A0A918IZZ7_9RHOB</name>
<proteinExistence type="predicted"/>
<dbReference type="InterPro" id="IPR021719">
    <property type="entry name" value="Prot_inh_I78"/>
</dbReference>
<evidence type="ECO:0000313" key="1">
    <source>
        <dbReference type="EMBL" id="GGW40222.1"/>
    </source>
</evidence>
<dbReference type="Pfam" id="PF11720">
    <property type="entry name" value="Inhibitor_I78"/>
    <property type="match status" value="1"/>
</dbReference>
<dbReference type="Proteomes" id="UP000628984">
    <property type="component" value="Unassembled WGS sequence"/>
</dbReference>